<keyword evidence="2" id="KW-1185">Reference proteome</keyword>
<organism evidence="1 2">
    <name type="scientific">Sphaerobolus stellatus (strain SS14)</name>
    <dbReference type="NCBI Taxonomy" id="990650"/>
    <lineage>
        <taxon>Eukaryota</taxon>
        <taxon>Fungi</taxon>
        <taxon>Dikarya</taxon>
        <taxon>Basidiomycota</taxon>
        <taxon>Agaricomycotina</taxon>
        <taxon>Agaricomycetes</taxon>
        <taxon>Phallomycetidae</taxon>
        <taxon>Geastrales</taxon>
        <taxon>Sphaerobolaceae</taxon>
        <taxon>Sphaerobolus</taxon>
    </lineage>
</organism>
<protein>
    <submittedName>
        <fullName evidence="1">Uncharacterized protein</fullName>
    </submittedName>
</protein>
<accession>A0A0C9TVP1</accession>
<dbReference type="HOGENOM" id="CLU_1497142_0_0_1"/>
<dbReference type="OrthoDB" id="3246731at2759"/>
<reference evidence="1 2" key="1">
    <citation type="submission" date="2014-06" db="EMBL/GenBank/DDBJ databases">
        <title>Evolutionary Origins and Diversification of the Mycorrhizal Mutualists.</title>
        <authorList>
            <consortium name="DOE Joint Genome Institute"/>
            <consortium name="Mycorrhizal Genomics Consortium"/>
            <person name="Kohler A."/>
            <person name="Kuo A."/>
            <person name="Nagy L.G."/>
            <person name="Floudas D."/>
            <person name="Copeland A."/>
            <person name="Barry K.W."/>
            <person name="Cichocki N."/>
            <person name="Veneault-Fourrey C."/>
            <person name="LaButti K."/>
            <person name="Lindquist E.A."/>
            <person name="Lipzen A."/>
            <person name="Lundell T."/>
            <person name="Morin E."/>
            <person name="Murat C."/>
            <person name="Riley R."/>
            <person name="Ohm R."/>
            <person name="Sun H."/>
            <person name="Tunlid A."/>
            <person name="Henrissat B."/>
            <person name="Grigoriev I.V."/>
            <person name="Hibbett D.S."/>
            <person name="Martin F."/>
        </authorList>
    </citation>
    <scope>NUCLEOTIDE SEQUENCE [LARGE SCALE GENOMIC DNA]</scope>
    <source>
        <strain evidence="1 2">SS14</strain>
    </source>
</reference>
<proteinExistence type="predicted"/>
<evidence type="ECO:0000313" key="1">
    <source>
        <dbReference type="EMBL" id="KIJ34383.1"/>
    </source>
</evidence>
<evidence type="ECO:0000313" key="2">
    <source>
        <dbReference type="Proteomes" id="UP000054279"/>
    </source>
</evidence>
<name>A0A0C9TVP1_SPHS4</name>
<sequence>MSVGWQEFEMEAWFPEYGCSVVVARAFTNSQSGKAHFILFERIFDVMKQDTGIENVRAAMMSLASAEPLAELPGTLDLIQRQGGKKGNDWLNDKLAAEGFALAGICRQRSLNPVESWKAAPNTTNGNEQAHRDANRNGVHLSLFAGIMRILQYDSRKKKLINITTQTDIPVCDNHSTDFE</sequence>
<dbReference type="EMBL" id="KN837200">
    <property type="protein sequence ID" value="KIJ34383.1"/>
    <property type="molecule type" value="Genomic_DNA"/>
</dbReference>
<dbReference type="AlphaFoldDB" id="A0A0C9TVP1"/>
<gene>
    <name evidence="1" type="ORF">M422DRAFT_263521</name>
</gene>
<dbReference type="Proteomes" id="UP000054279">
    <property type="component" value="Unassembled WGS sequence"/>
</dbReference>